<organism evidence="2 3">
    <name type="scientific">Phyllostomus discolor</name>
    <name type="common">pale spear-nosed bat</name>
    <dbReference type="NCBI Taxonomy" id="89673"/>
    <lineage>
        <taxon>Eukaryota</taxon>
        <taxon>Metazoa</taxon>
        <taxon>Chordata</taxon>
        <taxon>Craniata</taxon>
        <taxon>Vertebrata</taxon>
        <taxon>Euteleostomi</taxon>
        <taxon>Mammalia</taxon>
        <taxon>Eutheria</taxon>
        <taxon>Laurasiatheria</taxon>
        <taxon>Chiroptera</taxon>
        <taxon>Yangochiroptera</taxon>
        <taxon>Phyllostomidae</taxon>
        <taxon>Phyllostominae</taxon>
        <taxon>Phyllostomus</taxon>
    </lineage>
</organism>
<keyword evidence="1" id="KW-0732">Signal</keyword>
<feature type="signal peptide" evidence="1">
    <location>
        <begin position="1"/>
        <end position="22"/>
    </location>
</feature>
<gene>
    <name evidence="2" type="ORF">HJG60_009857</name>
</gene>
<reference evidence="2 3" key="1">
    <citation type="journal article" date="2020" name="Nature">
        <title>Six reference-quality genomes reveal evolution of bat adaptations.</title>
        <authorList>
            <person name="Jebb D."/>
            <person name="Huang Z."/>
            <person name="Pippel M."/>
            <person name="Hughes G.M."/>
            <person name="Lavrichenko K."/>
            <person name="Devanna P."/>
            <person name="Winkler S."/>
            <person name="Jermiin L.S."/>
            <person name="Skirmuntt E.C."/>
            <person name="Katzourakis A."/>
            <person name="Burkitt-Gray L."/>
            <person name="Ray D.A."/>
            <person name="Sullivan K.A.M."/>
            <person name="Roscito J.G."/>
            <person name="Kirilenko B.M."/>
            <person name="Davalos L.M."/>
            <person name="Corthals A.P."/>
            <person name="Power M.L."/>
            <person name="Jones G."/>
            <person name="Ransome R.D."/>
            <person name="Dechmann D.K.N."/>
            <person name="Locatelli A.G."/>
            <person name="Puechmaille S.J."/>
            <person name="Fedrigo O."/>
            <person name="Jarvis E.D."/>
            <person name="Hiller M."/>
            <person name="Vernes S.C."/>
            <person name="Myers E.W."/>
            <person name="Teeling E.C."/>
        </authorList>
    </citation>
    <scope>NUCLEOTIDE SEQUENCE [LARGE SCALE GENOMIC DNA]</scope>
    <source>
        <strain evidence="2">Bat1K_MPI-CBG_1</strain>
    </source>
</reference>
<evidence type="ECO:0000313" key="3">
    <source>
        <dbReference type="Proteomes" id="UP000664940"/>
    </source>
</evidence>
<dbReference type="AlphaFoldDB" id="A0A834BCF2"/>
<proteinExistence type="predicted"/>
<dbReference type="EMBL" id="JABVXQ010000002">
    <property type="protein sequence ID" value="KAF6125371.1"/>
    <property type="molecule type" value="Genomic_DNA"/>
</dbReference>
<accession>A0A834BCF2</accession>
<comment type="caution">
    <text evidence="2">The sequence shown here is derived from an EMBL/GenBank/DDBJ whole genome shotgun (WGS) entry which is preliminary data.</text>
</comment>
<dbReference type="Proteomes" id="UP000664940">
    <property type="component" value="Unassembled WGS sequence"/>
</dbReference>
<evidence type="ECO:0000313" key="2">
    <source>
        <dbReference type="EMBL" id="KAF6125371.1"/>
    </source>
</evidence>
<sequence>MYVCLSCLFFCLCLSHFHCSLSLCGSPPLSLPPSLLSCLDPVFPLPLALPAVPFPWLASPVHFPPGPSMASPRLPGIAQTSWLLSTPPAPAVPAYTHPSPSTHICLRDSSYLLPLTYLDPRAGHLQVLFHLPSNSRSAAWLYPFNS</sequence>
<name>A0A834BCF2_9CHIR</name>
<feature type="chain" id="PRO_5032305925" evidence="1">
    <location>
        <begin position="23"/>
        <end position="146"/>
    </location>
</feature>
<evidence type="ECO:0000256" key="1">
    <source>
        <dbReference type="SAM" id="SignalP"/>
    </source>
</evidence>
<protein>
    <submittedName>
        <fullName evidence="2">Uncharacterized protein</fullName>
    </submittedName>
</protein>